<organism evidence="2 3">
    <name type="scientific">Massilia antarctica</name>
    <dbReference type="NCBI Taxonomy" id="2765360"/>
    <lineage>
        <taxon>Bacteria</taxon>
        <taxon>Pseudomonadati</taxon>
        <taxon>Pseudomonadota</taxon>
        <taxon>Betaproteobacteria</taxon>
        <taxon>Burkholderiales</taxon>
        <taxon>Oxalobacteraceae</taxon>
        <taxon>Telluria group</taxon>
        <taxon>Massilia</taxon>
    </lineage>
</organism>
<sequence>MQELSLNEVELVSGGDAKESAAAFGLGGVIATAAFTSSWGTMAVGAAIAMSPLSVVAIAACAGYAGWRLLMAN</sequence>
<reference evidence="2 3" key="1">
    <citation type="submission" date="2020-11" db="EMBL/GenBank/DDBJ databases">
        <authorList>
            <person name="Sun Q."/>
        </authorList>
    </citation>
    <scope>NUCLEOTIDE SEQUENCE [LARGE SCALE GENOMIC DNA]</scope>
    <source>
        <strain evidence="2 3">P8398</strain>
    </source>
</reference>
<dbReference type="Proteomes" id="UP000662888">
    <property type="component" value="Chromosome"/>
</dbReference>
<keyword evidence="3" id="KW-1185">Reference proteome</keyword>
<name>A0AA49A736_9BURK</name>
<accession>A0AA49A736</accession>
<keyword evidence="1" id="KW-0812">Transmembrane</keyword>
<evidence type="ECO:0000313" key="2">
    <source>
        <dbReference type="EMBL" id="QPI48170.1"/>
    </source>
</evidence>
<feature type="transmembrane region" description="Helical" evidence="1">
    <location>
        <begin position="46"/>
        <end position="67"/>
    </location>
</feature>
<keyword evidence="1" id="KW-0472">Membrane</keyword>
<protein>
    <recommendedName>
        <fullName evidence="4">Class IIb bacteriocin, lactobin A/cerein 7B family</fullName>
    </recommendedName>
</protein>
<feature type="transmembrane region" description="Helical" evidence="1">
    <location>
        <begin position="21"/>
        <end position="40"/>
    </location>
</feature>
<keyword evidence="1" id="KW-1133">Transmembrane helix</keyword>
<evidence type="ECO:0000256" key="1">
    <source>
        <dbReference type="SAM" id="Phobius"/>
    </source>
</evidence>
<evidence type="ECO:0008006" key="4">
    <source>
        <dbReference type="Google" id="ProtNLM"/>
    </source>
</evidence>
<evidence type="ECO:0000313" key="3">
    <source>
        <dbReference type="Proteomes" id="UP000662888"/>
    </source>
</evidence>
<proteinExistence type="predicted"/>
<dbReference type="EMBL" id="CP065053">
    <property type="protein sequence ID" value="QPI48170.1"/>
    <property type="molecule type" value="Genomic_DNA"/>
</dbReference>
<dbReference type="RefSeq" id="WP_206087808.1">
    <property type="nucleotide sequence ID" value="NZ_CP065053.1"/>
</dbReference>
<gene>
    <name evidence="2" type="ORF">IV454_21830</name>
</gene>